<feature type="transmembrane region" description="Helical" evidence="8">
    <location>
        <begin position="390"/>
        <end position="412"/>
    </location>
</feature>
<evidence type="ECO:0000256" key="5">
    <source>
        <dbReference type="ARBA" id="ARBA00022692"/>
    </source>
</evidence>
<keyword evidence="4" id="KW-0997">Cell inner membrane</keyword>
<evidence type="ECO:0000256" key="6">
    <source>
        <dbReference type="ARBA" id="ARBA00022989"/>
    </source>
</evidence>
<feature type="transmembrane region" description="Helical" evidence="8">
    <location>
        <begin position="197"/>
        <end position="218"/>
    </location>
</feature>
<feature type="domain" description="ABC transmembrane type-1" evidence="9">
    <location>
        <begin position="355"/>
        <end position="545"/>
    </location>
</feature>
<dbReference type="Pfam" id="PF00528">
    <property type="entry name" value="BPD_transp_1"/>
    <property type="match status" value="2"/>
</dbReference>
<keyword evidence="7 8" id="KW-0472">Membrane</keyword>
<proteinExistence type="predicted"/>
<keyword evidence="5 8" id="KW-0812">Transmembrane</keyword>
<feature type="transmembrane region" description="Helical" evidence="8">
    <location>
        <begin position="418"/>
        <end position="434"/>
    </location>
</feature>
<dbReference type="PANTHER" id="PTHR43357:SF3">
    <property type="entry name" value="FE(3+)-TRANSPORT SYSTEM PERMEASE PROTEIN FBPB 2"/>
    <property type="match status" value="1"/>
</dbReference>
<dbReference type="SUPFAM" id="SSF161098">
    <property type="entry name" value="MetI-like"/>
    <property type="match status" value="2"/>
</dbReference>
<sequence length="556" mass="61053">MNDSIKNKFKIKFDFWNVVTLIIVLIFAVFFIYPLFSLFISGFKDATTGSFTFANFTKFFEKKYYYKALINSFTVTIFVTLLAVLIGSPLAYLTTAFKIKGKKLIEVLIIISMLSPPFIGAYSWVLLCGRSGVITKFFADNLGITLPPIYGFAGILLVFTLKLYPFIYLYVSGALKKIDVSLLEASESLGCKPIKKIATLILPLILPTLLAGSLLVFMNALADFGTPMLIGEGYNVMPVLIYSEFISEVGGQANFAAALATIMVLITSIIFIAQKYVVNKKSFTMSSLRPMVAKDLKGVKNILAHIFVYIVVLLAIVPQLTVIYTSFLNTKGSRFVNEFSLKSYKTVFNKLGSAITNTYTYGIVAIVIIVILGMFIAYISTRRKNAITSIIDTITMFPYIIPGSVLGITLLLAFNKKPLVLSGTFVIIIIAYVVRRLPYTLRSSAAILYQISPSMEEASISLGYSPVKTFFKVTAVMMLPGVFAGAILSWITVINELSASVILYTGGTKTLSVSIYTEVIRASYGTAAALSTILTITTVISLLIFFKVSGSKEISL</sequence>
<evidence type="ECO:0000256" key="3">
    <source>
        <dbReference type="ARBA" id="ARBA00022475"/>
    </source>
</evidence>
<dbReference type="PROSITE" id="PS50928">
    <property type="entry name" value="ABC_TM1"/>
    <property type="match status" value="2"/>
</dbReference>
<dbReference type="GO" id="GO:0055085">
    <property type="term" value="P:transmembrane transport"/>
    <property type="evidence" value="ECO:0007669"/>
    <property type="project" value="InterPro"/>
</dbReference>
<name>A0A644WD38_9ZZZZ</name>
<feature type="transmembrane region" description="Helical" evidence="8">
    <location>
        <begin position="15"/>
        <end position="36"/>
    </location>
</feature>
<feature type="transmembrane region" description="Helical" evidence="8">
    <location>
        <begin position="255"/>
        <end position="278"/>
    </location>
</feature>
<feature type="domain" description="ABC transmembrane type-1" evidence="9">
    <location>
        <begin position="69"/>
        <end position="274"/>
    </location>
</feature>
<dbReference type="InterPro" id="IPR035906">
    <property type="entry name" value="MetI-like_sf"/>
</dbReference>
<evidence type="ECO:0000256" key="1">
    <source>
        <dbReference type="ARBA" id="ARBA00004429"/>
    </source>
</evidence>
<evidence type="ECO:0000256" key="4">
    <source>
        <dbReference type="ARBA" id="ARBA00022519"/>
    </source>
</evidence>
<feature type="transmembrane region" description="Helical" evidence="8">
    <location>
        <begin position="359"/>
        <end position="378"/>
    </location>
</feature>
<comment type="subcellular location">
    <subcellularLocation>
        <location evidence="1">Cell inner membrane</location>
        <topology evidence="1">Multi-pass membrane protein</topology>
    </subcellularLocation>
</comment>
<feature type="transmembrane region" description="Helical" evidence="8">
    <location>
        <begin position="524"/>
        <end position="546"/>
    </location>
</feature>
<keyword evidence="3" id="KW-1003">Cell membrane</keyword>
<comment type="caution">
    <text evidence="10">The sequence shown here is derived from an EMBL/GenBank/DDBJ whole genome shotgun (WGS) entry which is preliminary data.</text>
</comment>
<dbReference type="PANTHER" id="PTHR43357">
    <property type="entry name" value="INNER MEMBRANE ABC TRANSPORTER PERMEASE PROTEIN YDCV"/>
    <property type="match status" value="1"/>
</dbReference>
<evidence type="ECO:0000313" key="10">
    <source>
        <dbReference type="EMBL" id="MPM00254.1"/>
    </source>
</evidence>
<keyword evidence="6 8" id="KW-1133">Transmembrane helix</keyword>
<protein>
    <recommendedName>
        <fullName evidence="9">ABC transmembrane type-1 domain-containing protein</fullName>
    </recommendedName>
</protein>
<dbReference type="AlphaFoldDB" id="A0A644WD38"/>
<feature type="transmembrane region" description="Helical" evidence="8">
    <location>
        <begin position="68"/>
        <end position="92"/>
    </location>
</feature>
<dbReference type="CDD" id="cd06261">
    <property type="entry name" value="TM_PBP2"/>
    <property type="match status" value="2"/>
</dbReference>
<organism evidence="10">
    <name type="scientific">bioreactor metagenome</name>
    <dbReference type="NCBI Taxonomy" id="1076179"/>
    <lineage>
        <taxon>unclassified sequences</taxon>
        <taxon>metagenomes</taxon>
        <taxon>ecological metagenomes</taxon>
    </lineage>
</organism>
<feature type="transmembrane region" description="Helical" evidence="8">
    <location>
        <begin position="482"/>
        <end position="504"/>
    </location>
</feature>
<feature type="transmembrane region" description="Helical" evidence="8">
    <location>
        <begin position="104"/>
        <end position="127"/>
    </location>
</feature>
<evidence type="ECO:0000259" key="9">
    <source>
        <dbReference type="PROSITE" id="PS50928"/>
    </source>
</evidence>
<feature type="transmembrane region" description="Helical" evidence="8">
    <location>
        <begin position="147"/>
        <end position="171"/>
    </location>
</feature>
<reference evidence="10" key="1">
    <citation type="submission" date="2019-08" db="EMBL/GenBank/DDBJ databases">
        <authorList>
            <person name="Kucharzyk K."/>
            <person name="Murdoch R.W."/>
            <person name="Higgins S."/>
            <person name="Loffler F."/>
        </authorList>
    </citation>
    <scope>NUCLEOTIDE SEQUENCE</scope>
</reference>
<evidence type="ECO:0000256" key="7">
    <source>
        <dbReference type="ARBA" id="ARBA00023136"/>
    </source>
</evidence>
<dbReference type="EMBL" id="VSSQ01000718">
    <property type="protein sequence ID" value="MPM00254.1"/>
    <property type="molecule type" value="Genomic_DNA"/>
</dbReference>
<dbReference type="Gene3D" id="1.10.3720.10">
    <property type="entry name" value="MetI-like"/>
    <property type="match status" value="2"/>
</dbReference>
<keyword evidence="2" id="KW-0813">Transport</keyword>
<dbReference type="GO" id="GO:0005886">
    <property type="term" value="C:plasma membrane"/>
    <property type="evidence" value="ECO:0007669"/>
    <property type="project" value="UniProtKB-SubCell"/>
</dbReference>
<evidence type="ECO:0000256" key="8">
    <source>
        <dbReference type="SAM" id="Phobius"/>
    </source>
</evidence>
<evidence type="ECO:0000256" key="2">
    <source>
        <dbReference type="ARBA" id="ARBA00022448"/>
    </source>
</evidence>
<feature type="transmembrane region" description="Helical" evidence="8">
    <location>
        <begin position="299"/>
        <end position="324"/>
    </location>
</feature>
<accession>A0A644WD38</accession>
<dbReference type="InterPro" id="IPR000515">
    <property type="entry name" value="MetI-like"/>
</dbReference>
<gene>
    <name evidence="10" type="ORF">SDC9_46477</name>
</gene>